<comment type="caution">
    <text evidence="1">The sequence shown here is derived from an EMBL/GenBank/DDBJ whole genome shotgun (WGS) entry which is preliminary data.</text>
</comment>
<reference evidence="1 2" key="1">
    <citation type="submission" date="2021-04" db="EMBL/GenBank/DDBJ databases">
        <title>Metabacillus sp. strain KIGAM252 whole genome sequence.</title>
        <authorList>
            <person name="Seo M.-J."/>
            <person name="Cho E.-S."/>
            <person name="Hwang C.Y."/>
            <person name="Yoon D.J."/>
        </authorList>
    </citation>
    <scope>NUCLEOTIDE SEQUENCE [LARGE SCALE GENOMIC DNA]</scope>
    <source>
        <strain evidence="1 2">KIGAM252</strain>
    </source>
</reference>
<dbReference type="Pfam" id="PF11514">
    <property type="entry name" value="DUF3219"/>
    <property type="match status" value="1"/>
</dbReference>
<dbReference type="Gene3D" id="2.40.30.80">
    <property type="entry name" value="YkvR-like"/>
    <property type="match status" value="1"/>
</dbReference>
<dbReference type="Proteomes" id="UP000682403">
    <property type="component" value="Unassembled WGS sequence"/>
</dbReference>
<evidence type="ECO:0000313" key="2">
    <source>
        <dbReference type="Proteomes" id="UP000682403"/>
    </source>
</evidence>
<organism evidence="1 2">
    <name type="scientific">Metabacillus flavus</name>
    <dbReference type="NCBI Taxonomy" id="2823519"/>
    <lineage>
        <taxon>Bacteria</taxon>
        <taxon>Bacillati</taxon>
        <taxon>Bacillota</taxon>
        <taxon>Bacilli</taxon>
        <taxon>Bacillales</taxon>
        <taxon>Bacillaceae</taxon>
        <taxon>Metabacillus</taxon>
    </lineage>
</organism>
<accession>A0ABS5LF40</accession>
<sequence length="97" mass="11237">MSMIIYINERPIEGTDFLHEEVKGSHLISFHFKVKSGEDYHDTTTLLYKNDFEVKVPEKNLSFQAVIKQYSTSAVNLYEDNAIGDYYLQLIEKKAGK</sequence>
<dbReference type="InterPro" id="IPR023105">
    <property type="entry name" value="YkvR-like_sf"/>
</dbReference>
<name>A0ABS5LF40_9BACI</name>
<dbReference type="InterPro" id="IPR021596">
    <property type="entry name" value="DUF3219"/>
</dbReference>
<gene>
    <name evidence="1" type="ORF">J9317_10555</name>
</gene>
<dbReference type="SUPFAM" id="SSF159173">
    <property type="entry name" value="YkvR-like"/>
    <property type="match status" value="1"/>
</dbReference>
<dbReference type="EMBL" id="JAGVRK010000001">
    <property type="protein sequence ID" value="MBS2969203.1"/>
    <property type="molecule type" value="Genomic_DNA"/>
</dbReference>
<keyword evidence="2" id="KW-1185">Reference proteome</keyword>
<proteinExistence type="predicted"/>
<evidence type="ECO:0000313" key="1">
    <source>
        <dbReference type="EMBL" id="MBS2969203.1"/>
    </source>
</evidence>
<protein>
    <submittedName>
        <fullName evidence="1">DUF3219 family protein</fullName>
    </submittedName>
</protein>